<dbReference type="PANTHER" id="PTHR46796">
    <property type="entry name" value="HTH-TYPE TRANSCRIPTIONAL ACTIVATOR RHAS-RELATED"/>
    <property type="match status" value="1"/>
</dbReference>
<dbReference type="SUPFAM" id="SSF46689">
    <property type="entry name" value="Homeodomain-like"/>
    <property type="match status" value="2"/>
</dbReference>
<evidence type="ECO:0000313" key="5">
    <source>
        <dbReference type="EMBL" id="GLS19541.1"/>
    </source>
</evidence>
<name>A0ABQ6CGT1_9HYPH</name>
<proteinExistence type="predicted"/>
<dbReference type="InterPro" id="IPR018060">
    <property type="entry name" value="HTH_AraC"/>
</dbReference>
<keyword evidence="2" id="KW-0238">DNA-binding</keyword>
<evidence type="ECO:0000313" key="6">
    <source>
        <dbReference type="Proteomes" id="UP001156882"/>
    </source>
</evidence>
<gene>
    <name evidence="5" type="ORF">GCM10007874_25580</name>
</gene>
<keyword evidence="1" id="KW-0805">Transcription regulation</keyword>
<dbReference type="EMBL" id="BSPC01000023">
    <property type="protein sequence ID" value="GLS19541.1"/>
    <property type="molecule type" value="Genomic_DNA"/>
</dbReference>
<sequence length="314" mass="33597">MDWLSHLLAMVPVSGRLDLRCLYGAPWRIDQAAAEPGAIAYHAVLAGSAIIEDPEGGPPHRLLAGDILLLPSGLAHTLHDGGGAAPVPAHSRLALNFIFSENDGPGERLDMLCGHFITSLQHNRMLRHYLPPLLVVRGARDPAATGKSTAGVQVGGLVTLMRVETDGETLGGRAMLNAFSAALFTLALRLASEGEEPPAGLLALAGHPRLAPALSAMFQEPARPWTLPELAHLCHMSRATLARHFQESLGRSAADLLLDIRMTRAANELKKPMQSTAAVAELVGYHSEAAFQRVFKQQMGVTPARWRLTARAAD</sequence>
<keyword evidence="6" id="KW-1185">Reference proteome</keyword>
<keyword evidence="3" id="KW-0804">Transcription</keyword>
<dbReference type="RefSeq" id="WP_284312507.1">
    <property type="nucleotide sequence ID" value="NZ_BSPC01000023.1"/>
</dbReference>
<dbReference type="InterPro" id="IPR009057">
    <property type="entry name" value="Homeodomain-like_sf"/>
</dbReference>
<dbReference type="Gene3D" id="1.10.10.60">
    <property type="entry name" value="Homeodomain-like"/>
    <property type="match status" value="1"/>
</dbReference>
<dbReference type="InterPro" id="IPR032783">
    <property type="entry name" value="AraC_lig"/>
</dbReference>
<dbReference type="Proteomes" id="UP001156882">
    <property type="component" value="Unassembled WGS sequence"/>
</dbReference>
<organism evidence="5 6">
    <name type="scientific">Labrys miyagiensis</name>
    <dbReference type="NCBI Taxonomy" id="346912"/>
    <lineage>
        <taxon>Bacteria</taxon>
        <taxon>Pseudomonadati</taxon>
        <taxon>Pseudomonadota</taxon>
        <taxon>Alphaproteobacteria</taxon>
        <taxon>Hyphomicrobiales</taxon>
        <taxon>Xanthobacteraceae</taxon>
        <taxon>Labrys</taxon>
    </lineage>
</organism>
<accession>A0ABQ6CGT1</accession>
<comment type="caution">
    <text evidence="5">The sequence shown here is derived from an EMBL/GenBank/DDBJ whole genome shotgun (WGS) entry which is preliminary data.</text>
</comment>
<reference evidence="6" key="1">
    <citation type="journal article" date="2019" name="Int. J. Syst. Evol. Microbiol.">
        <title>The Global Catalogue of Microorganisms (GCM) 10K type strain sequencing project: providing services to taxonomists for standard genome sequencing and annotation.</title>
        <authorList>
            <consortium name="The Broad Institute Genomics Platform"/>
            <consortium name="The Broad Institute Genome Sequencing Center for Infectious Disease"/>
            <person name="Wu L."/>
            <person name="Ma J."/>
        </authorList>
    </citation>
    <scope>NUCLEOTIDE SEQUENCE [LARGE SCALE GENOMIC DNA]</scope>
    <source>
        <strain evidence="6">NBRC 101365</strain>
    </source>
</reference>
<evidence type="ECO:0000256" key="2">
    <source>
        <dbReference type="ARBA" id="ARBA00023125"/>
    </source>
</evidence>
<dbReference type="SMART" id="SM00342">
    <property type="entry name" value="HTH_ARAC"/>
    <property type="match status" value="1"/>
</dbReference>
<dbReference type="Pfam" id="PF12852">
    <property type="entry name" value="Cupin_6"/>
    <property type="match status" value="1"/>
</dbReference>
<dbReference type="InterPro" id="IPR050204">
    <property type="entry name" value="AraC_XylS_family_regulators"/>
</dbReference>
<dbReference type="PANTHER" id="PTHR46796:SF7">
    <property type="entry name" value="ARAC FAMILY TRANSCRIPTIONAL REGULATOR"/>
    <property type="match status" value="1"/>
</dbReference>
<evidence type="ECO:0000256" key="1">
    <source>
        <dbReference type="ARBA" id="ARBA00023015"/>
    </source>
</evidence>
<dbReference type="PROSITE" id="PS01124">
    <property type="entry name" value="HTH_ARAC_FAMILY_2"/>
    <property type="match status" value="1"/>
</dbReference>
<evidence type="ECO:0000256" key="3">
    <source>
        <dbReference type="ARBA" id="ARBA00023163"/>
    </source>
</evidence>
<dbReference type="Pfam" id="PF12833">
    <property type="entry name" value="HTH_18"/>
    <property type="match status" value="1"/>
</dbReference>
<feature type="domain" description="HTH araC/xylS-type" evidence="4">
    <location>
        <begin position="208"/>
        <end position="309"/>
    </location>
</feature>
<evidence type="ECO:0000259" key="4">
    <source>
        <dbReference type="PROSITE" id="PS01124"/>
    </source>
</evidence>
<protein>
    <submittedName>
        <fullName evidence="5">Transcriptional regulator</fullName>
    </submittedName>
</protein>